<evidence type="ECO:0000313" key="3">
    <source>
        <dbReference type="Proteomes" id="UP000767291"/>
    </source>
</evidence>
<name>A0ABS4E900_9FIRM</name>
<dbReference type="InterPro" id="IPR047650">
    <property type="entry name" value="Transpos_IS110"/>
</dbReference>
<protein>
    <submittedName>
        <fullName evidence="2">Transposase</fullName>
    </submittedName>
</protein>
<proteinExistence type="predicted"/>
<dbReference type="PANTHER" id="PTHR33055:SF15">
    <property type="entry name" value="TRANSPOSASE-RELATED"/>
    <property type="match status" value="1"/>
</dbReference>
<dbReference type="Proteomes" id="UP000767291">
    <property type="component" value="Unassembled WGS sequence"/>
</dbReference>
<gene>
    <name evidence="2" type="ORF">J2Z43_000815</name>
</gene>
<dbReference type="RefSeq" id="WP_330617446.1">
    <property type="nucleotide sequence ID" value="NZ_BAAACS010000017.1"/>
</dbReference>
<reference evidence="2 3" key="1">
    <citation type="submission" date="2021-03" db="EMBL/GenBank/DDBJ databases">
        <title>Genomic Encyclopedia of Type Strains, Phase IV (KMG-IV): sequencing the most valuable type-strain genomes for metagenomic binning, comparative biology and taxonomic classification.</title>
        <authorList>
            <person name="Goeker M."/>
        </authorList>
    </citation>
    <scope>NUCLEOTIDE SEQUENCE [LARGE SCALE GENOMIC DNA]</scope>
    <source>
        <strain evidence="2 3">DSM 1289</strain>
    </source>
</reference>
<feature type="domain" description="Transposase IS116/IS110/IS902 C-terminal" evidence="1">
    <location>
        <begin position="134"/>
        <end position="215"/>
    </location>
</feature>
<accession>A0ABS4E900</accession>
<evidence type="ECO:0000259" key="1">
    <source>
        <dbReference type="Pfam" id="PF02371"/>
    </source>
</evidence>
<keyword evidence="3" id="KW-1185">Reference proteome</keyword>
<dbReference type="Pfam" id="PF02371">
    <property type="entry name" value="Transposase_20"/>
    <property type="match status" value="1"/>
</dbReference>
<comment type="caution">
    <text evidence="2">The sequence shown here is derived from an EMBL/GenBank/DDBJ whole genome shotgun (WGS) entry which is preliminary data.</text>
</comment>
<dbReference type="PANTHER" id="PTHR33055">
    <property type="entry name" value="TRANSPOSASE FOR INSERTION SEQUENCE ELEMENT IS1111A"/>
    <property type="match status" value="1"/>
</dbReference>
<dbReference type="EMBL" id="JAGGJX010000001">
    <property type="protein sequence ID" value="MBP1854425.1"/>
    <property type="molecule type" value="Genomic_DNA"/>
</dbReference>
<evidence type="ECO:0000313" key="2">
    <source>
        <dbReference type="EMBL" id="MBP1854425.1"/>
    </source>
</evidence>
<sequence length="257" mass="29311">MRVESKLMLSNILDKTMPGIKNLLRSNSSKPDRDKLNDFVEEYWHFDNITKKSEKQFSIHYLKWAKKKGYRQSETKAKEIYALALDGIPIISSSTPSTKMLVLESVRVLKEIEKTITLILTQMKDLAKGLKEYEIVRNMLGVGETLAPKLIAEIGDVRRFKNGKSLIAYAGIDAPPYESGNFKGTKRRISKRGSALLRKTGYETMKCIKSCKPQEDPVYLFMIKKESEGKPSKVAKIAALNKFLRIYYAKVKEIYSA</sequence>
<dbReference type="InterPro" id="IPR003346">
    <property type="entry name" value="Transposase_20"/>
</dbReference>
<organism evidence="2 3">
    <name type="scientific">Metaclostridioides mangenotii</name>
    <dbReference type="NCBI Taxonomy" id="1540"/>
    <lineage>
        <taxon>Bacteria</taxon>
        <taxon>Bacillati</taxon>
        <taxon>Bacillota</taxon>
        <taxon>Clostridia</taxon>
        <taxon>Peptostreptococcales</taxon>
        <taxon>Peptostreptococcaceae</taxon>
        <taxon>Metaclostridioides</taxon>
    </lineage>
</organism>